<comment type="caution">
    <text evidence="1">The sequence shown here is derived from an EMBL/GenBank/DDBJ whole genome shotgun (WGS) entry which is preliminary data.</text>
</comment>
<dbReference type="Proteomes" id="UP000095759">
    <property type="component" value="Unassembled WGS sequence"/>
</dbReference>
<dbReference type="AlphaFoldDB" id="A0A1E5PHV4"/>
<sequence length="645" mass="68043">MTTSPDGATPHPHIGGRAAALRALAAWRMEWPGTPRVIVLTGDSGSGCSRLLTGFLMMCDPEFRKQMPLDSMDPSTVPPELPAPTVPNPAWLTAAQFLWLLADHCELSATTTDEVFTQLAARDQPLTIAVPNVDRAGPVRAAEEPARLVREVLNPLASIGTIRLLADVPRSLVAELLRGLPSGVVQVIDLDEPEWADPEGLVLHAEAALSPRFGAPELQFTRTSVDRRRLAELIGRRAGTSPLVVELAAQSILMVPEGFDPADEDRLPTSVGGCMDLHAERLGVEPGILRVLLAPLALAEGGGLPVELWAPLAGAVAGRDVSRDIAGAMQLVGPFILASGTGQNGDPTLLRLRHPAIGDDIRARLRSVGAAQSRIAMALLAAVPGQDWSKAEPYLRDHIAGHTLDAGLLPQLLTDPGLFVHADPVALRTAVEAVPIAALGAPARTYLRIAPLLTRTEVPVPLRAALLEIAFVEDGLPEYADAIRNLGFDLPWRTLWSLRVSEVKSVRIGNVPLPEGARAPVAVLIVPAETPGARPVAQVDDDGGTVPHGVIVHSLGQPVPDLGEIDPEQVLRPSQAELSTAPLALSRGTDYVRVWDRASGKVVAALISDSRVLSADLSPAGVLVLASARGVTALQIRPASSATAT</sequence>
<dbReference type="OrthoDB" id="218695at2"/>
<dbReference type="EMBL" id="MEHJ01000001">
    <property type="protein sequence ID" value="OEJ29148.1"/>
    <property type="molecule type" value="Genomic_DNA"/>
</dbReference>
<keyword evidence="2" id="KW-1185">Reference proteome</keyword>
<organism evidence="1 2">
    <name type="scientific">Streptomyces agglomeratus</name>
    <dbReference type="NCBI Taxonomy" id="285458"/>
    <lineage>
        <taxon>Bacteria</taxon>
        <taxon>Bacillati</taxon>
        <taxon>Actinomycetota</taxon>
        <taxon>Actinomycetes</taxon>
        <taxon>Kitasatosporales</taxon>
        <taxon>Streptomycetaceae</taxon>
        <taxon>Streptomyces</taxon>
    </lineage>
</organism>
<dbReference type="STRING" id="285458.BGM19_35295"/>
<reference evidence="1 2" key="1">
    <citation type="submission" date="2016-08" db="EMBL/GenBank/DDBJ databases">
        <title>Complete genome sequence of Streptomyces agglomeratus strain 6-3-2, a novel anti-MRSA actinomycete isolated from Wuli of Tebit, China.</title>
        <authorList>
            <person name="Chen X."/>
        </authorList>
    </citation>
    <scope>NUCLEOTIDE SEQUENCE [LARGE SCALE GENOMIC DNA]</scope>
    <source>
        <strain evidence="1 2">6-3-2</strain>
    </source>
</reference>
<protein>
    <recommendedName>
        <fullName evidence="3">ATP-binding protein</fullName>
    </recommendedName>
</protein>
<proteinExistence type="predicted"/>
<evidence type="ECO:0000313" key="1">
    <source>
        <dbReference type="EMBL" id="OEJ29148.1"/>
    </source>
</evidence>
<name>A0A1E5PHV4_9ACTN</name>
<accession>A0A1E5PHV4</accession>
<gene>
    <name evidence="1" type="ORF">AS594_01560</name>
</gene>
<evidence type="ECO:0008006" key="3">
    <source>
        <dbReference type="Google" id="ProtNLM"/>
    </source>
</evidence>
<evidence type="ECO:0000313" key="2">
    <source>
        <dbReference type="Proteomes" id="UP000095759"/>
    </source>
</evidence>